<evidence type="ECO:0000313" key="2">
    <source>
        <dbReference type="Proteomes" id="UP001592582"/>
    </source>
</evidence>
<protein>
    <submittedName>
        <fullName evidence="1">Uncharacterized protein</fullName>
    </submittedName>
</protein>
<accession>A0ABV6VAL5</accession>
<evidence type="ECO:0000313" key="1">
    <source>
        <dbReference type="EMBL" id="MFC1410771.1"/>
    </source>
</evidence>
<dbReference type="EMBL" id="JBHEZX010000006">
    <property type="protein sequence ID" value="MFC1410771.1"/>
    <property type="molecule type" value="Genomic_DNA"/>
</dbReference>
<organism evidence="1 2">
    <name type="scientific">Streptacidiphilus alkalitolerans</name>
    <dbReference type="NCBI Taxonomy" id="3342712"/>
    <lineage>
        <taxon>Bacteria</taxon>
        <taxon>Bacillati</taxon>
        <taxon>Actinomycetota</taxon>
        <taxon>Actinomycetes</taxon>
        <taxon>Kitasatosporales</taxon>
        <taxon>Streptomycetaceae</taxon>
        <taxon>Streptacidiphilus</taxon>
    </lineage>
</organism>
<keyword evidence="2" id="KW-1185">Reference proteome</keyword>
<reference evidence="1 2" key="1">
    <citation type="submission" date="2024-09" db="EMBL/GenBank/DDBJ databases">
        <authorList>
            <person name="Lee S.D."/>
        </authorList>
    </citation>
    <scope>NUCLEOTIDE SEQUENCE [LARGE SCALE GENOMIC DNA]</scope>
    <source>
        <strain evidence="1 2">N1-1</strain>
    </source>
</reference>
<dbReference type="Proteomes" id="UP001592582">
    <property type="component" value="Unassembled WGS sequence"/>
</dbReference>
<comment type="caution">
    <text evidence="1">The sequence shown here is derived from an EMBL/GenBank/DDBJ whole genome shotgun (WGS) entry which is preliminary data.</text>
</comment>
<gene>
    <name evidence="1" type="ORF">ACEZDG_16015</name>
</gene>
<dbReference type="RefSeq" id="WP_380509098.1">
    <property type="nucleotide sequence ID" value="NZ_JBHEZX010000006.1"/>
</dbReference>
<sequence length="64" mass="7034">MSADPGDGPEIGDLVEDGEGHRRVVTDILQGERVILRPATGPYRELHVDEPAVISVIARRGCWR</sequence>
<proteinExistence type="predicted"/>
<name>A0ABV6VAL5_9ACTN</name>